<dbReference type="Proteomes" id="UP000887568">
    <property type="component" value="Unplaced"/>
</dbReference>
<feature type="compositionally biased region" description="Basic and acidic residues" evidence="1">
    <location>
        <begin position="48"/>
        <end position="57"/>
    </location>
</feature>
<feature type="region of interest" description="Disordered" evidence="1">
    <location>
        <begin position="1"/>
        <end position="95"/>
    </location>
</feature>
<feature type="compositionally biased region" description="Polar residues" evidence="1">
    <location>
        <begin position="1"/>
        <end position="11"/>
    </location>
</feature>
<dbReference type="OrthoDB" id="423498at2759"/>
<name>A0A914AG29_PATMI</name>
<evidence type="ECO:0000256" key="1">
    <source>
        <dbReference type="SAM" id="MobiDB-lite"/>
    </source>
</evidence>
<dbReference type="SUPFAM" id="SSF75011">
    <property type="entry name" value="3-carboxy-cis,cis-mucoante lactonizing enzyme"/>
    <property type="match status" value="1"/>
</dbReference>
<dbReference type="EnsemblMetazoa" id="XM_038206543.1">
    <property type="protein sequence ID" value="XP_038062471.1"/>
    <property type="gene ID" value="LOC119732958"/>
</dbReference>
<dbReference type="GO" id="GO:0000209">
    <property type="term" value="P:protein polyubiquitination"/>
    <property type="evidence" value="ECO:0007669"/>
    <property type="project" value="TreeGrafter"/>
</dbReference>
<protein>
    <submittedName>
        <fullName evidence="2">Uncharacterized protein</fullName>
    </submittedName>
</protein>
<dbReference type="GO" id="GO:0061630">
    <property type="term" value="F:ubiquitin protein ligase activity"/>
    <property type="evidence" value="ECO:0007669"/>
    <property type="project" value="TreeGrafter"/>
</dbReference>
<dbReference type="AlphaFoldDB" id="A0A914AG29"/>
<dbReference type="PANTHER" id="PTHR24104">
    <property type="entry name" value="E3 UBIQUITIN-PROTEIN LIGASE NHLRC1-RELATED"/>
    <property type="match status" value="1"/>
</dbReference>
<dbReference type="Gene3D" id="2.120.10.30">
    <property type="entry name" value="TolB, C-terminal domain"/>
    <property type="match status" value="1"/>
</dbReference>
<proteinExistence type="predicted"/>
<evidence type="ECO:0000313" key="2">
    <source>
        <dbReference type="EnsemblMetazoa" id="XP_038062471.1"/>
    </source>
</evidence>
<accession>A0A914AG29</accession>
<dbReference type="InterPro" id="IPR011042">
    <property type="entry name" value="6-blade_b-propeller_TolB-like"/>
</dbReference>
<evidence type="ECO:0000313" key="3">
    <source>
        <dbReference type="Proteomes" id="UP000887568"/>
    </source>
</evidence>
<dbReference type="PANTHER" id="PTHR24104:SF25">
    <property type="entry name" value="PROTEIN LIN-41"/>
    <property type="match status" value="1"/>
</dbReference>
<dbReference type="GO" id="GO:0008270">
    <property type="term" value="F:zinc ion binding"/>
    <property type="evidence" value="ECO:0007669"/>
    <property type="project" value="UniProtKB-KW"/>
</dbReference>
<dbReference type="GeneID" id="119732958"/>
<organism evidence="2 3">
    <name type="scientific">Patiria miniata</name>
    <name type="common">Bat star</name>
    <name type="synonym">Asterina miniata</name>
    <dbReference type="NCBI Taxonomy" id="46514"/>
    <lineage>
        <taxon>Eukaryota</taxon>
        <taxon>Metazoa</taxon>
        <taxon>Echinodermata</taxon>
        <taxon>Eleutherozoa</taxon>
        <taxon>Asterozoa</taxon>
        <taxon>Asteroidea</taxon>
        <taxon>Valvatacea</taxon>
        <taxon>Valvatida</taxon>
        <taxon>Asterinidae</taxon>
        <taxon>Patiria</taxon>
    </lineage>
</organism>
<keyword evidence="3" id="KW-1185">Reference proteome</keyword>
<feature type="compositionally biased region" description="Polar residues" evidence="1">
    <location>
        <begin position="64"/>
        <end position="78"/>
    </location>
</feature>
<reference evidence="2" key="1">
    <citation type="submission" date="2022-11" db="UniProtKB">
        <authorList>
            <consortium name="EnsemblMetazoa"/>
        </authorList>
    </citation>
    <scope>IDENTIFICATION</scope>
</reference>
<sequence>MTTEAKSSTVKLNEDEPTLGPTMSPKRPRHYKGQGISQQVEMATGKTETQETTRDEVTLDPSKAESTTGEAESSAQGTTREEPTPGPSKVSSQKDNWELVSEIRLKPAAKDWSDCQAIAARQDEIAVVRFRNNQVVICSNDGKKKSSIPFPKGPRYIAVQHIHNRLVVAECFDPNVKVLNSDNTLAYEFETTPQSEFEQRQEADKLDKPQHVPGGVAVKKEGTILVADQKRNVYTEHRPTDGKLLRTIPVKRTPVHLAVDSKDRVIISGKEGVDVTDGNGIILFTLEPTICSQSARECGSVYGDSSGLYVPARLKNFFSGHIHHYDLDGRFLCCLAQRLPCPTGITFTSDGQMAVAAGNSIQLYRKV</sequence>
<dbReference type="InterPro" id="IPR050952">
    <property type="entry name" value="TRIM-NHL_E3_ligases"/>
</dbReference>
<dbReference type="RefSeq" id="XP_038062471.1">
    <property type="nucleotide sequence ID" value="XM_038206543.1"/>
</dbReference>
<dbReference type="GO" id="GO:0043161">
    <property type="term" value="P:proteasome-mediated ubiquitin-dependent protein catabolic process"/>
    <property type="evidence" value="ECO:0007669"/>
    <property type="project" value="TreeGrafter"/>
</dbReference>